<proteinExistence type="predicted"/>
<evidence type="ECO:0000313" key="1">
    <source>
        <dbReference type="EMBL" id="MBD2596205.1"/>
    </source>
</evidence>
<dbReference type="RefSeq" id="WP_190968956.1">
    <property type="nucleotide sequence ID" value="NZ_JACJTB010000024.1"/>
</dbReference>
<organism evidence="1 2">
    <name type="scientific">Nostoc spongiaeforme FACHB-130</name>
    <dbReference type="NCBI Taxonomy" id="1357510"/>
    <lineage>
        <taxon>Bacteria</taxon>
        <taxon>Bacillati</taxon>
        <taxon>Cyanobacteriota</taxon>
        <taxon>Cyanophyceae</taxon>
        <taxon>Nostocales</taxon>
        <taxon>Nostocaceae</taxon>
        <taxon>Nostoc</taxon>
    </lineage>
</organism>
<sequence>MTNITINQLNILGYELFNDSESFLDGLNSQEILSLEGGFYSTPSGLSAGYGGFGSYSGFGGFGSYGGYGFGYNSFC</sequence>
<protein>
    <submittedName>
        <fullName evidence="1">Uncharacterized protein</fullName>
    </submittedName>
</protein>
<dbReference type="EMBL" id="JACJTB010000024">
    <property type="protein sequence ID" value="MBD2596205.1"/>
    <property type="molecule type" value="Genomic_DNA"/>
</dbReference>
<reference evidence="1 2" key="1">
    <citation type="journal article" date="2020" name="ISME J.">
        <title>Comparative genomics reveals insights into cyanobacterial evolution and habitat adaptation.</title>
        <authorList>
            <person name="Chen M.Y."/>
            <person name="Teng W.K."/>
            <person name="Zhao L."/>
            <person name="Hu C.X."/>
            <person name="Zhou Y.K."/>
            <person name="Han B.P."/>
            <person name="Song L.R."/>
            <person name="Shu W.S."/>
        </authorList>
    </citation>
    <scope>NUCLEOTIDE SEQUENCE [LARGE SCALE GENOMIC DNA]</scope>
    <source>
        <strain evidence="1 2">FACHB-130</strain>
    </source>
</reference>
<comment type="caution">
    <text evidence="1">The sequence shown here is derived from an EMBL/GenBank/DDBJ whole genome shotgun (WGS) entry which is preliminary data.</text>
</comment>
<name>A0ABR8FXQ5_9NOSO</name>
<keyword evidence="2" id="KW-1185">Reference proteome</keyword>
<gene>
    <name evidence="1" type="ORF">H6G74_18000</name>
</gene>
<dbReference type="Proteomes" id="UP000603457">
    <property type="component" value="Unassembled WGS sequence"/>
</dbReference>
<evidence type="ECO:0000313" key="2">
    <source>
        <dbReference type="Proteomes" id="UP000603457"/>
    </source>
</evidence>
<accession>A0ABR8FXQ5</accession>